<feature type="non-terminal residue" evidence="1">
    <location>
        <position position="1"/>
    </location>
</feature>
<evidence type="ECO:0000313" key="2">
    <source>
        <dbReference type="Proteomes" id="UP000269396"/>
    </source>
</evidence>
<accession>A0A183NRC4</accession>
<reference evidence="1 2" key="1">
    <citation type="submission" date="2018-11" db="EMBL/GenBank/DDBJ databases">
        <authorList>
            <consortium name="Pathogen Informatics"/>
        </authorList>
    </citation>
    <scope>NUCLEOTIDE SEQUENCE [LARGE SCALE GENOMIC DNA]</scope>
    <source>
        <strain>Denwood</strain>
        <strain evidence="2">Zambia</strain>
    </source>
</reference>
<name>A0A183NRC4_9TREM</name>
<keyword evidence="2" id="KW-1185">Reference proteome</keyword>
<gene>
    <name evidence="1" type="ORF">SMTD_LOCUS4660</name>
</gene>
<dbReference type="Proteomes" id="UP000269396">
    <property type="component" value="Unassembled WGS sequence"/>
</dbReference>
<dbReference type="STRING" id="31246.A0A183NRC4"/>
<dbReference type="EMBL" id="UZAL01026682">
    <property type="protein sequence ID" value="VDP24428.1"/>
    <property type="molecule type" value="Genomic_DNA"/>
</dbReference>
<protein>
    <submittedName>
        <fullName evidence="1">Uncharacterized protein</fullName>
    </submittedName>
</protein>
<organism evidence="1 2">
    <name type="scientific">Schistosoma mattheei</name>
    <dbReference type="NCBI Taxonomy" id="31246"/>
    <lineage>
        <taxon>Eukaryota</taxon>
        <taxon>Metazoa</taxon>
        <taxon>Spiralia</taxon>
        <taxon>Lophotrochozoa</taxon>
        <taxon>Platyhelminthes</taxon>
        <taxon>Trematoda</taxon>
        <taxon>Digenea</taxon>
        <taxon>Strigeidida</taxon>
        <taxon>Schistosomatoidea</taxon>
        <taxon>Schistosomatidae</taxon>
        <taxon>Schistosoma</taxon>
    </lineage>
</organism>
<evidence type="ECO:0000313" key="1">
    <source>
        <dbReference type="EMBL" id="VDP24428.1"/>
    </source>
</evidence>
<sequence>QPRILNVSLCPTLPLYPTIPIGGVCIPVNFINHSNFANFQYNADSEFTLSLYQIIICGLMGSVLSLLVIGAVRFVPVGFCTYIFGYTISAYSCKLSKCSIQYNDNFNING</sequence>
<dbReference type="AlphaFoldDB" id="A0A183NRC4"/>
<proteinExistence type="predicted"/>